<feature type="compositionally biased region" description="Basic and acidic residues" evidence="5">
    <location>
        <begin position="1082"/>
        <end position="1093"/>
    </location>
</feature>
<dbReference type="GO" id="GO:0051660">
    <property type="term" value="P:establishment of centrosome localization"/>
    <property type="evidence" value="ECO:0007669"/>
    <property type="project" value="TreeGrafter"/>
</dbReference>
<feature type="region of interest" description="Disordered" evidence="5">
    <location>
        <begin position="622"/>
        <end position="653"/>
    </location>
</feature>
<feature type="region of interest" description="Disordered" evidence="5">
    <location>
        <begin position="1319"/>
        <end position="1379"/>
    </location>
</feature>
<organism evidence="7 8">
    <name type="scientific">Amphibalanus amphitrite</name>
    <name type="common">Striped barnacle</name>
    <name type="synonym">Balanus amphitrite</name>
    <dbReference type="NCBI Taxonomy" id="1232801"/>
    <lineage>
        <taxon>Eukaryota</taxon>
        <taxon>Metazoa</taxon>
        <taxon>Ecdysozoa</taxon>
        <taxon>Arthropoda</taxon>
        <taxon>Crustacea</taxon>
        <taxon>Multicrustacea</taxon>
        <taxon>Cirripedia</taxon>
        <taxon>Thoracica</taxon>
        <taxon>Thoracicalcarea</taxon>
        <taxon>Balanomorpha</taxon>
        <taxon>Balanoidea</taxon>
        <taxon>Balanidae</taxon>
        <taxon>Amphibalaninae</taxon>
        <taxon>Amphibalanus</taxon>
    </lineage>
</organism>
<keyword evidence="8" id="KW-1185">Reference proteome</keyword>
<comment type="similarity">
    <text evidence="1">Belongs to the PAR3 family.</text>
</comment>
<dbReference type="InterPro" id="IPR036034">
    <property type="entry name" value="PDZ_sf"/>
</dbReference>
<feature type="compositionally biased region" description="Polar residues" evidence="5">
    <location>
        <begin position="747"/>
        <end position="757"/>
    </location>
</feature>
<dbReference type="GO" id="GO:0043296">
    <property type="term" value="C:apical junction complex"/>
    <property type="evidence" value="ECO:0007669"/>
    <property type="project" value="TreeGrafter"/>
</dbReference>
<dbReference type="GO" id="GO:0051301">
    <property type="term" value="P:cell division"/>
    <property type="evidence" value="ECO:0007669"/>
    <property type="project" value="UniProtKB-KW"/>
</dbReference>
<feature type="domain" description="PDZ" evidence="6">
    <location>
        <begin position="515"/>
        <end position="604"/>
    </location>
</feature>
<feature type="compositionally biased region" description="Basic and acidic residues" evidence="5">
    <location>
        <begin position="1107"/>
        <end position="1116"/>
    </location>
</feature>
<keyword evidence="4" id="KW-0131">Cell cycle</keyword>
<feature type="compositionally biased region" description="Basic and acidic residues" evidence="5">
    <location>
        <begin position="796"/>
        <end position="808"/>
    </location>
</feature>
<keyword evidence="2" id="KW-0132">Cell division</keyword>
<dbReference type="PROSITE" id="PS50106">
    <property type="entry name" value="PDZ"/>
    <property type="match status" value="3"/>
</dbReference>
<feature type="compositionally biased region" description="Basic and acidic residues" evidence="5">
    <location>
        <begin position="818"/>
        <end position="846"/>
    </location>
</feature>
<dbReference type="CDD" id="cd23058">
    <property type="entry name" value="PDZ2_Par3-like"/>
    <property type="match status" value="1"/>
</dbReference>
<dbReference type="GO" id="GO:0007155">
    <property type="term" value="P:cell adhesion"/>
    <property type="evidence" value="ECO:0007669"/>
    <property type="project" value="TreeGrafter"/>
</dbReference>
<dbReference type="OrthoDB" id="6264899at2759"/>
<feature type="region of interest" description="Disordered" evidence="5">
    <location>
        <begin position="69"/>
        <end position="101"/>
    </location>
</feature>
<feature type="region of interest" description="Disordered" evidence="5">
    <location>
        <begin position="950"/>
        <end position="1155"/>
    </location>
</feature>
<dbReference type="PANTHER" id="PTHR16484">
    <property type="entry name" value="PARTITIONING DEFECTIVE 3 RELATED"/>
    <property type="match status" value="1"/>
</dbReference>
<accession>A0A6A4VFQ0</accession>
<feature type="compositionally biased region" description="Basic and acidic residues" evidence="5">
    <location>
        <begin position="1217"/>
        <end position="1229"/>
    </location>
</feature>
<keyword evidence="3" id="KW-0677">Repeat</keyword>
<dbReference type="GO" id="GO:0045197">
    <property type="term" value="P:establishment or maintenance of epithelial cell apical/basal polarity"/>
    <property type="evidence" value="ECO:0007669"/>
    <property type="project" value="TreeGrafter"/>
</dbReference>
<feature type="region of interest" description="Disordered" evidence="5">
    <location>
        <begin position="166"/>
        <end position="199"/>
    </location>
</feature>
<feature type="region of interest" description="Disordered" evidence="5">
    <location>
        <begin position="474"/>
        <end position="506"/>
    </location>
</feature>
<evidence type="ECO:0000256" key="2">
    <source>
        <dbReference type="ARBA" id="ARBA00022618"/>
    </source>
</evidence>
<dbReference type="GO" id="GO:0035091">
    <property type="term" value="F:phosphatidylinositol binding"/>
    <property type="evidence" value="ECO:0007669"/>
    <property type="project" value="TreeGrafter"/>
</dbReference>
<feature type="region of interest" description="Disordered" evidence="5">
    <location>
        <begin position="1192"/>
        <end position="1233"/>
    </location>
</feature>
<dbReference type="EMBL" id="VIIS01002056">
    <property type="protein sequence ID" value="KAF0289188.1"/>
    <property type="molecule type" value="Genomic_DNA"/>
</dbReference>
<feature type="compositionally biased region" description="Low complexity" evidence="5">
    <location>
        <begin position="987"/>
        <end position="1005"/>
    </location>
</feature>
<feature type="domain" description="PDZ" evidence="6">
    <location>
        <begin position="266"/>
        <end position="338"/>
    </location>
</feature>
<dbReference type="PANTHER" id="PTHR16484:SF17">
    <property type="entry name" value="BAZOOKA, ISOFORM B"/>
    <property type="match status" value="1"/>
</dbReference>
<gene>
    <name evidence="7" type="primary">Pard3_0</name>
    <name evidence="7" type="ORF">FJT64_012500</name>
</gene>
<name>A0A6A4VFQ0_AMPAM</name>
<dbReference type="Pfam" id="PF00595">
    <property type="entry name" value="PDZ"/>
    <property type="match status" value="3"/>
</dbReference>
<dbReference type="InterPro" id="IPR001478">
    <property type="entry name" value="PDZ"/>
</dbReference>
<dbReference type="GO" id="GO:0005938">
    <property type="term" value="C:cell cortex"/>
    <property type="evidence" value="ECO:0007669"/>
    <property type="project" value="TreeGrafter"/>
</dbReference>
<evidence type="ECO:0000256" key="4">
    <source>
        <dbReference type="ARBA" id="ARBA00023306"/>
    </source>
</evidence>
<sequence>MHTLRRKKFEMKLSNGRRLEDYSIIIKIKPNDSWVTVHSLKTSDGGLLDPDDRLNDVADDREQIVAVFEERDGRTGPYGNGDGRSASPPDGTRSPVQNGDHKFQSFSRVDIEVTGEQEHTCSLQVRRGSEPALNQLCPLPQFPAPASRADASKRWSAAPIIDDEQQVGAAKRKAASCDLLTPPEERGEPSGDERDRLPLPRLARDMNRLSMQILGNSDQMWRWADAADRVLSAREQRGRQPPGSPGSPDVSMEEDDRPETEPADTQLVVLSDVRGPLGLDVVPEGDLSPSRDGGVLVQRVEPDGVAGRDGRLRVGDRITQVNGHSLAGCNLHRAQELMTMAMSQGEVRTDAVSRVATVTPTKKVPVSLSSRTQNVIMTSNTRKLGRRMTVSLMKGAAGLGFSVTTRDNPAGGHAPVYVKNILPKGAAIEDGRLRPGDRLLEIDGSEVTGLSQQQVVQVLRAVSPGQTVQLIISRHEQPDEKRTEEETAQSQQKTPEQPPPPVPSVGQDKEILVFDIAFDGSERSALGMSALWGGVGRVSERQGQDDSRPSLARFDTGIYIKSVLREGAASRDGRLQRDDQLIDVNNNSLLGLSNAQAMEALRRAMSQEGSKPGILTLTVARRRAPSPGSGGQDPVTGRSAVPTTGQHQLPGDGAAPWRTEQLDLASAGPSEVTITHRRAPPSVEPPPAGRNPVVDRLTGRNNIVGEAAYGASRPEPWSDGPGAPVPTAPPQQQQRLAPAGGGLPPSATFSPTVNMPSGDTVVIETDPPSASLASLSSQQSDADTDAAYASQVGKSISEKRHASKDAKSTDTYQRTKRAREEREAQRRQIEAELRLQEAEQRARPDRSVATSAPVLGMKKSSSLESLQTMVHELALSEERDRPYPRPGNAKVVRGRGCNESFRAAVDRSYEAPLGDEAAAQRTAMDTVDEEAAAADADDALFIRDRTVRQSSLSTGAVDGKKGKRRSGGLLKGLGSMFRFGKHRKAADGGAPAAPAPRLTAEQLRQQQEELNRIAARYRPDGAAASAGLGGESRHGAAPAQRERQERQEQGQQSQRHGQPPPQQHRQSPPAVVGPPPPARSASRSERVQELREQHQRRHRERQPPAGHRADTPEHQLSEAAELKPQVPPLPSHLVSDRLNNNVHREPSPGPAGLGGFWRAGPLAARGGRSSEYFRNQRPAPLSAERAALWQRSEESAGWIDQPPDPSRRPATRTGMAEPRHTQYPLHDEGSLYGARAGRPKRWSDQVLLERLENQFQYEAASRQHQVYHSQRSGRPLGPDPKAGDWTAAGYFEYESVQAMMRLGGGGGGGGVSEALLEPLAAPAPREDEGRAAPGLPRASLGIPTLPPGVLPQYGRAVPDVLRRGPPHRPPALSPPGSRV</sequence>
<reference evidence="7 8" key="1">
    <citation type="submission" date="2019-07" db="EMBL/GenBank/DDBJ databases">
        <title>Draft genome assembly of a fouling barnacle, Amphibalanus amphitrite (Darwin, 1854): The first reference genome for Thecostraca.</title>
        <authorList>
            <person name="Kim W."/>
        </authorList>
    </citation>
    <scope>NUCLEOTIDE SEQUENCE [LARGE SCALE GENOMIC DNA]</scope>
    <source>
        <strain evidence="7">SNU_AA5</strain>
        <tissue evidence="7">Soma without cirri and trophi</tissue>
    </source>
</reference>
<dbReference type="Gene3D" id="2.30.42.10">
    <property type="match status" value="3"/>
</dbReference>
<feature type="domain" description="PDZ" evidence="6">
    <location>
        <begin position="389"/>
        <end position="474"/>
    </location>
</feature>
<feature type="compositionally biased region" description="Acidic residues" evidence="5">
    <location>
        <begin position="251"/>
        <end position="262"/>
    </location>
</feature>
<dbReference type="SMART" id="SM00228">
    <property type="entry name" value="PDZ"/>
    <property type="match status" value="3"/>
</dbReference>
<feature type="region of interest" description="Disordered" evidence="5">
    <location>
        <begin position="668"/>
        <end position="863"/>
    </location>
</feature>
<dbReference type="Proteomes" id="UP000440578">
    <property type="component" value="Unassembled WGS sequence"/>
</dbReference>
<evidence type="ECO:0000313" key="7">
    <source>
        <dbReference type="EMBL" id="KAF0289188.1"/>
    </source>
</evidence>
<dbReference type="SUPFAM" id="SSF50156">
    <property type="entry name" value="PDZ domain-like"/>
    <property type="match status" value="3"/>
</dbReference>
<dbReference type="GO" id="GO:0016324">
    <property type="term" value="C:apical plasma membrane"/>
    <property type="evidence" value="ECO:0007669"/>
    <property type="project" value="TreeGrafter"/>
</dbReference>
<dbReference type="GO" id="GO:0005912">
    <property type="term" value="C:adherens junction"/>
    <property type="evidence" value="ECO:0007669"/>
    <property type="project" value="TreeGrafter"/>
</dbReference>
<comment type="caution">
    <text evidence="7">The sequence shown here is derived from an EMBL/GenBank/DDBJ whole genome shotgun (WGS) entry which is preliminary data.</text>
</comment>
<feature type="compositionally biased region" description="Basic and acidic residues" evidence="5">
    <location>
        <begin position="474"/>
        <end position="485"/>
    </location>
</feature>
<dbReference type="Gene3D" id="3.10.20.90">
    <property type="entry name" value="Phosphatidylinositol 3-kinase Catalytic Subunit, Chain A, domain 1"/>
    <property type="match status" value="1"/>
</dbReference>
<dbReference type="FunFam" id="2.30.42.10:FF:000011">
    <property type="entry name" value="partitioning defective 3 homolog isoform X1"/>
    <property type="match status" value="1"/>
</dbReference>
<dbReference type="InterPro" id="IPR052213">
    <property type="entry name" value="PAR3"/>
</dbReference>
<feature type="region of interest" description="Disordered" evidence="5">
    <location>
        <begin position="233"/>
        <end position="265"/>
    </location>
</feature>
<dbReference type="Pfam" id="PF12053">
    <property type="entry name" value="Par3_HAL_N_term"/>
    <property type="match status" value="1"/>
</dbReference>
<evidence type="ECO:0000256" key="3">
    <source>
        <dbReference type="ARBA" id="ARBA00022737"/>
    </source>
</evidence>
<protein>
    <submittedName>
        <fullName evidence="7">Partitioning defective 3</fullName>
    </submittedName>
</protein>
<proteinExistence type="inferred from homology"/>
<feature type="compositionally biased region" description="Low complexity" evidence="5">
    <location>
        <begin position="1049"/>
        <end position="1070"/>
    </location>
</feature>
<evidence type="ECO:0000256" key="5">
    <source>
        <dbReference type="SAM" id="MobiDB-lite"/>
    </source>
</evidence>
<feature type="compositionally biased region" description="Basic and acidic residues" evidence="5">
    <location>
        <begin position="183"/>
        <end position="199"/>
    </location>
</feature>
<dbReference type="GO" id="GO:0000226">
    <property type="term" value="P:microtubule cytoskeleton organization"/>
    <property type="evidence" value="ECO:0007669"/>
    <property type="project" value="TreeGrafter"/>
</dbReference>
<dbReference type="GO" id="GO:0008104">
    <property type="term" value="P:intracellular protein localization"/>
    <property type="evidence" value="ECO:0007669"/>
    <property type="project" value="TreeGrafter"/>
</dbReference>
<evidence type="ECO:0000256" key="1">
    <source>
        <dbReference type="ARBA" id="ARBA00005358"/>
    </source>
</evidence>
<evidence type="ECO:0000259" key="6">
    <source>
        <dbReference type="PROSITE" id="PS50106"/>
    </source>
</evidence>
<dbReference type="GO" id="GO:0030010">
    <property type="term" value="P:establishment of cell polarity"/>
    <property type="evidence" value="ECO:0007669"/>
    <property type="project" value="TreeGrafter"/>
</dbReference>
<evidence type="ECO:0000313" key="8">
    <source>
        <dbReference type="Proteomes" id="UP000440578"/>
    </source>
</evidence>
<dbReference type="InterPro" id="IPR021922">
    <property type="entry name" value="Par3/HAL_N"/>
</dbReference>
<feature type="compositionally biased region" description="Low complexity" evidence="5">
    <location>
        <begin position="765"/>
        <end position="790"/>
    </location>
</feature>